<protein>
    <submittedName>
        <fullName evidence="7">Tetracycline repressor protein class A from transposon 1721</fullName>
    </submittedName>
</protein>
<dbReference type="InterPro" id="IPR001647">
    <property type="entry name" value="HTH_TetR"/>
</dbReference>
<dbReference type="KEGG" id="gom:D7316_03972"/>
<keyword evidence="2 4" id="KW-0238">DNA-binding</keyword>
<dbReference type="GO" id="GO:0045892">
    <property type="term" value="P:negative regulation of DNA-templated transcription"/>
    <property type="evidence" value="ECO:0007669"/>
    <property type="project" value="InterPro"/>
</dbReference>
<organism evidence="7 8">
    <name type="scientific">Gordonia insulae</name>
    <dbReference type="NCBI Taxonomy" id="2420509"/>
    <lineage>
        <taxon>Bacteria</taxon>
        <taxon>Bacillati</taxon>
        <taxon>Actinomycetota</taxon>
        <taxon>Actinomycetes</taxon>
        <taxon>Mycobacteriales</taxon>
        <taxon>Gordoniaceae</taxon>
        <taxon>Gordonia</taxon>
    </lineage>
</organism>
<dbReference type="PANTHER" id="PTHR30055">
    <property type="entry name" value="HTH-TYPE TRANSCRIPTIONAL REGULATOR RUTR"/>
    <property type="match status" value="1"/>
</dbReference>
<dbReference type="PRINTS" id="PR00455">
    <property type="entry name" value="HTHTETR"/>
</dbReference>
<dbReference type="PANTHER" id="PTHR30055:SF207">
    <property type="entry name" value="HTH-TYPE TRANSCRIPTIONAL REPRESSOR FATR"/>
    <property type="match status" value="1"/>
</dbReference>
<keyword evidence="8" id="KW-1185">Reference proteome</keyword>
<dbReference type="GO" id="GO:0003700">
    <property type="term" value="F:DNA-binding transcription factor activity"/>
    <property type="evidence" value="ECO:0007669"/>
    <property type="project" value="TreeGrafter"/>
</dbReference>
<evidence type="ECO:0000256" key="3">
    <source>
        <dbReference type="ARBA" id="ARBA00023163"/>
    </source>
</evidence>
<dbReference type="RefSeq" id="WP_124709737.1">
    <property type="nucleotide sequence ID" value="NZ_CP033972.1"/>
</dbReference>
<gene>
    <name evidence="7" type="primary">tetR_3</name>
    <name evidence="7" type="ORF">D7316_03972</name>
</gene>
<feature type="region of interest" description="Disordered" evidence="5">
    <location>
        <begin position="231"/>
        <end position="264"/>
    </location>
</feature>
<name>A0A3G8JR00_9ACTN</name>
<dbReference type="Proteomes" id="UP000271469">
    <property type="component" value="Chromosome"/>
</dbReference>
<evidence type="ECO:0000259" key="6">
    <source>
        <dbReference type="PROSITE" id="PS50977"/>
    </source>
</evidence>
<evidence type="ECO:0000313" key="8">
    <source>
        <dbReference type="Proteomes" id="UP000271469"/>
    </source>
</evidence>
<dbReference type="InterPro" id="IPR036271">
    <property type="entry name" value="Tet_transcr_reg_TetR-rel_C_sf"/>
</dbReference>
<dbReference type="InterPro" id="IPR009057">
    <property type="entry name" value="Homeodomain-like_sf"/>
</dbReference>
<keyword evidence="3" id="KW-0804">Transcription</keyword>
<evidence type="ECO:0000256" key="5">
    <source>
        <dbReference type="SAM" id="MobiDB-lite"/>
    </source>
</evidence>
<dbReference type="Pfam" id="PF00440">
    <property type="entry name" value="TetR_N"/>
    <property type="match status" value="1"/>
</dbReference>
<dbReference type="Gene3D" id="1.10.357.10">
    <property type="entry name" value="Tetracycline Repressor, domain 2"/>
    <property type="match status" value="1"/>
</dbReference>
<feature type="DNA-binding region" description="H-T-H motif" evidence="4">
    <location>
        <begin position="40"/>
        <end position="59"/>
    </location>
</feature>
<dbReference type="Gene3D" id="1.10.10.60">
    <property type="entry name" value="Homeodomain-like"/>
    <property type="match status" value="1"/>
</dbReference>
<dbReference type="PROSITE" id="PS50977">
    <property type="entry name" value="HTH_TETR_2"/>
    <property type="match status" value="1"/>
</dbReference>
<accession>A0A3G8JR00</accession>
<keyword evidence="1" id="KW-0805">Transcription regulation</keyword>
<dbReference type="InterPro" id="IPR050109">
    <property type="entry name" value="HTH-type_TetR-like_transc_reg"/>
</dbReference>
<dbReference type="GO" id="GO:0000976">
    <property type="term" value="F:transcription cis-regulatory region binding"/>
    <property type="evidence" value="ECO:0007669"/>
    <property type="project" value="TreeGrafter"/>
</dbReference>
<dbReference type="OrthoDB" id="4899232at2"/>
<dbReference type="SUPFAM" id="SSF46689">
    <property type="entry name" value="Homeodomain-like"/>
    <property type="match status" value="1"/>
</dbReference>
<evidence type="ECO:0000256" key="1">
    <source>
        <dbReference type="ARBA" id="ARBA00023015"/>
    </source>
</evidence>
<dbReference type="InterPro" id="IPR004111">
    <property type="entry name" value="Repressor_TetR_C"/>
</dbReference>
<dbReference type="SUPFAM" id="SSF48498">
    <property type="entry name" value="Tetracyclin repressor-like, C-terminal domain"/>
    <property type="match status" value="1"/>
</dbReference>
<dbReference type="PROSITE" id="PS01081">
    <property type="entry name" value="HTH_TETR_1"/>
    <property type="match status" value="1"/>
</dbReference>
<evidence type="ECO:0000256" key="4">
    <source>
        <dbReference type="PROSITE-ProRule" id="PRU00335"/>
    </source>
</evidence>
<dbReference type="AlphaFoldDB" id="A0A3G8JR00"/>
<sequence length="264" mass="29410">MPRKENPPKRERRERGSIDPEEIINGAFELAEEVGVDNLSMPVLGRHLGVGVTSIYWYFRKKDDLLSAMTDRAIERYNLATALTYSSDDWRERLYEHAHAMRGAFLTNPILCDLILIRSSRGPRNAQLGASEIEHALEDLMREGLSLEDAYDSYSAVQLHVRGSVVLERLYDKNKAEDAGAQAHHGNLIITTAQTPLLAEAASKGRVGGAPDEQIFEYGLTCILDHTSRLIDEQKQTSKPAKRTRATKAPAKKSAPRTRAKSAS</sequence>
<feature type="domain" description="HTH tetR-type" evidence="6">
    <location>
        <begin position="17"/>
        <end position="77"/>
    </location>
</feature>
<dbReference type="InterPro" id="IPR023772">
    <property type="entry name" value="DNA-bd_HTH_TetR-type_CS"/>
</dbReference>
<feature type="compositionally biased region" description="Basic residues" evidence="5">
    <location>
        <begin position="240"/>
        <end position="264"/>
    </location>
</feature>
<evidence type="ECO:0000313" key="7">
    <source>
        <dbReference type="EMBL" id="AZG47363.1"/>
    </source>
</evidence>
<dbReference type="Pfam" id="PF02909">
    <property type="entry name" value="TetR_C_1"/>
    <property type="match status" value="1"/>
</dbReference>
<reference evidence="7 8" key="1">
    <citation type="submission" date="2018-11" db="EMBL/GenBank/DDBJ databases">
        <title>Gordonia insulae sp. nov., isolated from an island soil.</title>
        <authorList>
            <person name="Kim Y.S."/>
            <person name="Kim S.B."/>
        </authorList>
    </citation>
    <scope>NUCLEOTIDE SEQUENCE [LARGE SCALE GENOMIC DNA]</scope>
    <source>
        <strain evidence="7 8">MMS17-SY073</strain>
    </source>
</reference>
<dbReference type="EMBL" id="CP033972">
    <property type="protein sequence ID" value="AZG47363.1"/>
    <property type="molecule type" value="Genomic_DNA"/>
</dbReference>
<proteinExistence type="predicted"/>
<evidence type="ECO:0000256" key="2">
    <source>
        <dbReference type="ARBA" id="ARBA00023125"/>
    </source>
</evidence>